<evidence type="ECO:0000256" key="4">
    <source>
        <dbReference type="ARBA" id="ARBA00022989"/>
    </source>
</evidence>
<evidence type="ECO:0000256" key="3">
    <source>
        <dbReference type="ARBA" id="ARBA00022692"/>
    </source>
</evidence>
<feature type="compositionally biased region" description="Acidic residues" evidence="6">
    <location>
        <begin position="7"/>
        <end position="20"/>
    </location>
</feature>
<organism evidence="8 9">
    <name type="scientific">Rhizophlyctis rosea</name>
    <dbReference type="NCBI Taxonomy" id="64517"/>
    <lineage>
        <taxon>Eukaryota</taxon>
        <taxon>Fungi</taxon>
        <taxon>Fungi incertae sedis</taxon>
        <taxon>Chytridiomycota</taxon>
        <taxon>Chytridiomycota incertae sedis</taxon>
        <taxon>Chytridiomycetes</taxon>
        <taxon>Rhizophlyctidales</taxon>
        <taxon>Rhizophlyctidaceae</taxon>
        <taxon>Rhizophlyctis</taxon>
    </lineage>
</organism>
<proteinExistence type="predicted"/>
<keyword evidence="3 7" id="KW-0812">Transmembrane</keyword>
<dbReference type="SUPFAM" id="SSF103473">
    <property type="entry name" value="MFS general substrate transporter"/>
    <property type="match status" value="1"/>
</dbReference>
<evidence type="ECO:0000313" key="9">
    <source>
        <dbReference type="Proteomes" id="UP001212841"/>
    </source>
</evidence>
<accession>A0AAD5S471</accession>
<dbReference type="GO" id="GO:0016020">
    <property type="term" value="C:membrane"/>
    <property type="evidence" value="ECO:0007669"/>
    <property type="project" value="UniProtKB-SubCell"/>
</dbReference>
<dbReference type="GO" id="GO:0022857">
    <property type="term" value="F:transmembrane transporter activity"/>
    <property type="evidence" value="ECO:0007669"/>
    <property type="project" value="TreeGrafter"/>
</dbReference>
<reference evidence="8" key="1">
    <citation type="submission" date="2020-05" db="EMBL/GenBank/DDBJ databases">
        <title>Phylogenomic resolution of chytrid fungi.</title>
        <authorList>
            <person name="Stajich J.E."/>
            <person name="Amses K."/>
            <person name="Simmons R."/>
            <person name="Seto K."/>
            <person name="Myers J."/>
            <person name="Bonds A."/>
            <person name="Quandt C.A."/>
            <person name="Barry K."/>
            <person name="Liu P."/>
            <person name="Grigoriev I."/>
            <person name="Longcore J.E."/>
            <person name="James T.Y."/>
        </authorList>
    </citation>
    <scope>NUCLEOTIDE SEQUENCE</scope>
    <source>
        <strain evidence="8">JEL0318</strain>
    </source>
</reference>
<feature type="region of interest" description="Disordered" evidence="6">
    <location>
        <begin position="1"/>
        <end position="35"/>
    </location>
</feature>
<feature type="compositionally biased region" description="Polar residues" evidence="6">
    <location>
        <begin position="323"/>
        <end position="334"/>
    </location>
</feature>
<comment type="caution">
    <text evidence="8">The sequence shown here is derived from an EMBL/GenBank/DDBJ whole genome shotgun (WGS) entry which is preliminary data.</text>
</comment>
<evidence type="ECO:0000256" key="5">
    <source>
        <dbReference type="ARBA" id="ARBA00023136"/>
    </source>
</evidence>
<protein>
    <submittedName>
        <fullName evidence="8">Uncharacterized protein</fullName>
    </submittedName>
</protein>
<feature type="transmembrane region" description="Helical" evidence="7">
    <location>
        <begin position="195"/>
        <end position="216"/>
    </location>
</feature>
<feature type="compositionally biased region" description="Acidic residues" evidence="6">
    <location>
        <begin position="285"/>
        <end position="295"/>
    </location>
</feature>
<evidence type="ECO:0000256" key="7">
    <source>
        <dbReference type="SAM" id="Phobius"/>
    </source>
</evidence>
<name>A0AAD5S471_9FUNG</name>
<feature type="transmembrane region" description="Helical" evidence="7">
    <location>
        <begin position="161"/>
        <end position="183"/>
    </location>
</feature>
<keyword evidence="2" id="KW-0813">Transport</keyword>
<sequence>MEHLGNDDDWDADASFDSEETAMRRKKKPVSTGRPWSSGWVTGNDMREALSSPTTYLFAVLSFTIFTSLDVTFITGRLLAIEVITSTTASDSQHNPYILFATPLTILPHILAFVLALLLAPQSDRTLSRTLPITLLSIISCIGFIITAWESFEVPIVRYTLGYIPATTAIISTLPFSLSYLLDRVDTLSTEGAKTVTIGLAMGSGQGFGILCKIGLETQKPITTAPLLTLAIVFTLLTPLITFSLHYTSKRESRRTWDGGPAHTRLLNDIPPSSSISSRKNQTIEDNDWDIDLETESTQNFSSPPSPPPPQQKSLPSKIVTKPATSTPDTPRRT</sequence>
<dbReference type="PANTHER" id="PTHR43791:SF36">
    <property type="entry name" value="TRANSPORTER, PUTATIVE (AFU_ORTHOLOGUE AFUA_6G08340)-RELATED"/>
    <property type="match status" value="1"/>
</dbReference>
<dbReference type="Proteomes" id="UP001212841">
    <property type="component" value="Unassembled WGS sequence"/>
</dbReference>
<feature type="region of interest" description="Disordered" evidence="6">
    <location>
        <begin position="254"/>
        <end position="334"/>
    </location>
</feature>
<keyword evidence="5 7" id="KW-0472">Membrane</keyword>
<dbReference type="InterPro" id="IPR036259">
    <property type="entry name" value="MFS_trans_sf"/>
</dbReference>
<dbReference type="PANTHER" id="PTHR43791">
    <property type="entry name" value="PERMEASE-RELATED"/>
    <property type="match status" value="1"/>
</dbReference>
<feature type="compositionally biased region" description="Polar residues" evidence="6">
    <location>
        <begin position="271"/>
        <end position="281"/>
    </location>
</feature>
<feature type="transmembrane region" description="Helical" evidence="7">
    <location>
        <begin position="222"/>
        <end position="245"/>
    </location>
</feature>
<dbReference type="AlphaFoldDB" id="A0AAD5S471"/>
<comment type="subcellular location">
    <subcellularLocation>
        <location evidence="1">Membrane</location>
        <topology evidence="1">Multi-pass membrane protein</topology>
    </subcellularLocation>
</comment>
<evidence type="ECO:0000313" key="8">
    <source>
        <dbReference type="EMBL" id="KAJ3037129.1"/>
    </source>
</evidence>
<keyword evidence="9" id="KW-1185">Reference proteome</keyword>
<feature type="non-terminal residue" evidence="8">
    <location>
        <position position="334"/>
    </location>
</feature>
<gene>
    <name evidence="8" type="ORF">HK097_003602</name>
</gene>
<keyword evidence="4 7" id="KW-1133">Transmembrane helix</keyword>
<feature type="transmembrane region" description="Helical" evidence="7">
    <location>
        <begin position="56"/>
        <end position="76"/>
    </location>
</feature>
<feature type="transmembrane region" description="Helical" evidence="7">
    <location>
        <begin position="96"/>
        <end position="119"/>
    </location>
</feature>
<evidence type="ECO:0000256" key="2">
    <source>
        <dbReference type="ARBA" id="ARBA00022448"/>
    </source>
</evidence>
<dbReference type="EMBL" id="JADGJD010001865">
    <property type="protein sequence ID" value="KAJ3037129.1"/>
    <property type="molecule type" value="Genomic_DNA"/>
</dbReference>
<evidence type="ECO:0000256" key="6">
    <source>
        <dbReference type="SAM" id="MobiDB-lite"/>
    </source>
</evidence>
<evidence type="ECO:0000256" key="1">
    <source>
        <dbReference type="ARBA" id="ARBA00004141"/>
    </source>
</evidence>
<feature type="transmembrane region" description="Helical" evidence="7">
    <location>
        <begin position="131"/>
        <end position="149"/>
    </location>
</feature>